<sequence length="339" mass="38899">MASSSSSTVSHEEFKLFHNIDRGIFIRLVLNLRRDIGESLNVMGLLLWLEHGIYAPNLIYEIQHWPDSGINDLAEEAIKCLNCMENIEFPSFYEDSNLIIPLIRQVTKNGISLRLIHENRHCVIRGIVKLVEDVCIRAFDDITKQVLQYNSMAADEVISIERNSEPFRFYGPLVRPILPVFNVGELSKEIPANQQASLHESSVISAQNKFAKEDLEEMINTINKICILDEGRNNNNNEDEVEADDRTIFLTFSKGYPISQTEVTEFFTRKFGVDFVDRVEMQELPNGEQPLYARLILRSTSGIETILKGRPKAKFSINGKHVWARKFERRHQSSTSEII</sequence>
<organism evidence="1 2">
    <name type="scientific">Corchorus capsularis</name>
    <name type="common">Jute</name>
    <dbReference type="NCBI Taxonomy" id="210143"/>
    <lineage>
        <taxon>Eukaryota</taxon>
        <taxon>Viridiplantae</taxon>
        <taxon>Streptophyta</taxon>
        <taxon>Embryophyta</taxon>
        <taxon>Tracheophyta</taxon>
        <taxon>Spermatophyta</taxon>
        <taxon>Magnoliopsida</taxon>
        <taxon>eudicotyledons</taxon>
        <taxon>Gunneridae</taxon>
        <taxon>Pentapetalae</taxon>
        <taxon>rosids</taxon>
        <taxon>malvids</taxon>
        <taxon>Malvales</taxon>
        <taxon>Malvaceae</taxon>
        <taxon>Grewioideae</taxon>
        <taxon>Apeibeae</taxon>
        <taxon>Corchorus</taxon>
    </lineage>
</organism>
<reference evidence="1 2" key="1">
    <citation type="submission" date="2013-09" db="EMBL/GenBank/DDBJ databases">
        <title>Corchorus capsularis genome sequencing.</title>
        <authorList>
            <person name="Alam M."/>
            <person name="Haque M.S."/>
            <person name="Islam M.S."/>
            <person name="Emdad E.M."/>
            <person name="Islam M.M."/>
            <person name="Ahmed B."/>
            <person name="Halim A."/>
            <person name="Hossen Q.M.M."/>
            <person name="Hossain M.Z."/>
            <person name="Ahmed R."/>
            <person name="Khan M.M."/>
            <person name="Islam R."/>
            <person name="Rashid M.M."/>
            <person name="Khan S.A."/>
            <person name="Rahman M.S."/>
            <person name="Alam M."/>
        </authorList>
    </citation>
    <scope>NUCLEOTIDE SEQUENCE [LARGE SCALE GENOMIC DNA]</scope>
    <source>
        <strain evidence="2">cv. CVL-1</strain>
        <tissue evidence="1">Whole seedling</tissue>
    </source>
</reference>
<comment type="caution">
    <text evidence="1">The sequence shown here is derived from an EMBL/GenBank/DDBJ whole genome shotgun (WGS) entry which is preliminary data.</text>
</comment>
<dbReference type="EMBL" id="AWWV01011572">
    <property type="protein sequence ID" value="OMO71593.1"/>
    <property type="molecule type" value="Genomic_DNA"/>
</dbReference>
<evidence type="ECO:0000313" key="1">
    <source>
        <dbReference type="EMBL" id="OMO71593.1"/>
    </source>
</evidence>
<dbReference type="OrthoDB" id="1882251at2759"/>
<dbReference type="PANTHER" id="PTHR33527">
    <property type="entry name" value="OS07G0274300 PROTEIN"/>
    <property type="match status" value="1"/>
</dbReference>
<proteinExistence type="predicted"/>
<dbReference type="STRING" id="210143.A0A1R3HMS3"/>
<dbReference type="Gramene" id="OMO71593">
    <property type="protein sequence ID" value="OMO71593"/>
    <property type="gene ID" value="CCACVL1_18142"/>
</dbReference>
<protein>
    <submittedName>
        <fullName evidence="1">Uncharacterized protein</fullName>
    </submittedName>
</protein>
<dbReference type="AlphaFoldDB" id="A0A1R3HMS3"/>
<dbReference type="PANTHER" id="PTHR33527:SF28">
    <property type="entry name" value="GB|AAD43168.1"/>
    <property type="match status" value="1"/>
</dbReference>
<keyword evidence="2" id="KW-1185">Reference proteome</keyword>
<gene>
    <name evidence="1" type="ORF">CCACVL1_18142</name>
</gene>
<dbReference type="Proteomes" id="UP000188268">
    <property type="component" value="Unassembled WGS sequence"/>
</dbReference>
<name>A0A1R3HMS3_COCAP</name>
<accession>A0A1R3HMS3</accession>
<evidence type="ECO:0000313" key="2">
    <source>
        <dbReference type="Proteomes" id="UP000188268"/>
    </source>
</evidence>
<dbReference type="OMA" id="GIHQKRE"/>